<dbReference type="Pfam" id="PF02936">
    <property type="entry name" value="COX4"/>
    <property type="match status" value="1"/>
</dbReference>
<evidence type="ECO:0000256" key="6">
    <source>
        <dbReference type="ARBA" id="ARBA00022989"/>
    </source>
</evidence>
<proteinExistence type="inferred from homology"/>
<evidence type="ECO:0000256" key="5">
    <source>
        <dbReference type="ARBA" id="ARBA00022946"/>
    </source>
</evidence>
<evidence type="ECO:0000256" key="9">
    <source>
        <dbReference type="ARBA" id="ARBA00023136"/>
    </source>
</evidence>
<comment type="subcellular location">
    <subcellularLocation>
        <location evidence="1 10">Mitochondrion inner membrane</location>
        <topology evidence="1 10">Single-pass membrane protein</topology>
    </subcellularLocation>
</comment>
<gene>
    <name evidence="11" type="primary">RvY_01363-1</name>
    <name evidence="11" type="synonym">RvY_01363.1</name>
    <name evidence="11" type="ORF">RvY_01363</name>
</gene>
<reference evidence="11 12" key="1">
    <citation type="journal article" date="2016" name="Nat. Commun.">
        <title>Extremotolerant tardigrade genome and improved radiotolerance of human cultured cells by tardigrade-unique protein.</title>
        <authorList>
            <person name="Hashimoto T."/>
            <person name="Horikawa D.D."/>
            <person name="Saito Y."/>
            <person name="Kuwahara H."/>
            <person name="Kozuka-Hata H."/>
            <person name="Shin-I T."/>
            <person name="Minakuchi Y."/>
            <person name="Ohishi K."/>
            <person name="Motoyama A."/>
            <person name="Aizu T."/>
            <person name="Enomoto A."/>
            <person name="Kondo K."/>
            <person name="Tanaka S."/>
            <person name="Hara Y."/>
            <person name="Koshikawa S."/>
            <person name="Sagara H."/>
            <person name="Miura T."/>
            <person name="Yokobori S."/>
            <person name="Miyagawa K."/>
            <person name="Suzuki Y."/>
            <person name="Kubo T."/>
            <person name="Oyama M."/>
            <person name="Kohara Y."/>
            <person name="Fujiyama A."/>
            <person name="Arakawa K."/>
            <person name="Katayama T."/>
            <person name="Toyoda A."/>
            <person name="Kunieda T."/>
        </authorList>
    </citation>
    <scope>NUCLEOTIDE SEQUENCE [LARGE SCALE GENOMIC DNA]</scope>
    <source>
        <strain evidence="11 12">YOKOZUNA-1</strain>
    </source>
</reference>
<feature type="transmembrane region" description="Helical" evidence="10">
    <location>
        <begin position="138"/>
        <end position="158"/>
    </location>
</feature>
<keyword evidence="4 10" id="KW-0999">Mitochondrion inner membrane</keyword>
<dbReference type="Gene3D" id="1.10.442.10">
    <property type="entry name" value="Cytochrome c oxidase subunit IV"/>
    <property type="match status" value="1"/>
</dbReference>
<evidence type="ECO:0000256" key="1">
    <source>
        <dbReference type="ARBA" id="ARBA00004434"/>
    </source>
</evidence>
<keyword evidence="8 10" id="KW-0496">Mitochondrion</keyword>
<dbReference type="GO" id="GO:0006123">
    <property type="term" value="P:mitochondrial electron transport, cytochrome c to oxygen"/>
    <property type="evidence" value="ECO:0007669"/>
    <property type="project" value="InterPro"/>
</dbReference>
<comment type="subunit">
    <text evidence="10">Component of the cytochrome c oxidase (complex IV, CIV), a multisubunit enzyme composed of 14 subunits.</text>
</comment>
<comment type="caution">
    <text evidence="11">The sequence shown here is derived from an EMBL/GenBank/DDBJ whole genome shotgun (WGS) entry which is preliminary data.</text>
</comment>
<evidence type="ECO:0000256" key="4">
    <source>
        <dbReference type="ARBA" id="ARBA00022792"/>
    </source>
</evidence>
<evidence type="ECO:0000256" key="2">
    <source>
        <dbReference type="ARBA" id="ARBA00008135"/>
    </source>
</evidence>
<dbReference type="UniPathway" id="UPA00705"/>
<dbReference type="STRING" id="947166.A0A1D1UQS3"/>
<dbReference type="OrthoDB" id="186013at2759"/>
<keyword evidence="6 10" id="KW-1133">Transmembrane helix</keyword>
<evidence type="ECO:0000256" key="8">
    <source>
        <dbReference type="ARBA" id="ARBA00023128"/>
    </source>
</evidence>
<dbReference type="InterPro" id="IPR036639">
    <property type="entry name" value="Cyt_c_oxidase_su4_sf"/>
</dbReference>
<dbReference type="EMBL" id="BDGG01000001">
    <property type="protein sequence ID" value="GAU88723.1"/>
    <property type="molecule type" value="Genomic_DNA"/>
</dbReference>
<organism evidence="11 12">
    <name type="scientific">Ramazzottius varieornatus</name>
    <name type="common">Water bear</name>
    <name type="synonym">Tardigrade</name>
    <dbReference type="NCBI Taxonomy" id="947166"/>
    <lineage>
        <taxon>Eukaryota</taxon>
        <taxon>Metazoa</taxon>
        <taxon>Ecdysozoa</taxon>
        <taxon>Tardigrada</taxon>
        <taxon>Eutardigrada</taxon>
        <taxon>Parachela</taxon>
        <taxon>Hypsibioidea</taxon>
        <taxon>Ramazzottiidae</taxon>
        <taxon>Ramazzottius</taxon>
    </lineage>
</organism>
<name>A0A1D1UQS3_RAMVA</name>
<evidence type="ECO:0000313" key="12">
    <source>
        <dbReference type="Proteomes" id="UP000186922"/>
    </source>
</evidence>
<keyword evidence="3 10" id="KW-0812">Transmembrane</keyword>
<sequence length="207" mass="23265">MAFLSRCVSRKLVATPGGWLLSQSRMASHSAAVGAHGHGQVATHGGHDSHGHGHVPAYRAAIGNREVVGYGWDGEPSYGDSVVWPYPAVRFQEPSAAFQSVIQKEKADWRNLSIDDKKKLYRYNYCETFSEMLAPTGVWKNITAIVIFWMTLGLWAFITLKKVYGPLPETFDDEHRLAQLKRMIDLRVGAVDGLASKWDYEKGRWKE</sequence>
<dbReference type="GO" id="GO:0016491">
    <property type="term" value="F:oxidoreductase activity"/>
    <property type="evidence" value="ECO:0007669"/>
    <property type="project" value="UniProtKB-KW"/>
</dbReference>
<keyword evidence="7" id="KW-0560">Oxidoreductase</keyword>
<accession>A0A1D1UQS3</accession>
<evidence type="ECO:0000256" key="7">
    <source>
        <dbReference type="ARBA" id="ARBA00023002"/>
    </source>
</evidence>
<dbReference type="InterPro" id="IPR013288">
    <property type="entry name" value="Cyt_c_oxidase_su4"/>
</dbReference>
<dbReference type="CDD" id="cd00922">
    <property type="entry name" value="Cyt_c_Oxidase_IV"/>
    <property type="match status" value="1"/>
</dbReference>
<keyword evidence="9 10" id="KW-0472">Membrane</keyword>
<dbReference type="PANTHER" id="PTHR10707:SF10">
    <property type="entry name" value="CYTOCHROME C OXIDASE SUBUNIT 4"/>
    <property type="match status" value="1"/>
</dbReference>
<dbReference type="SUPFAM" id="SSF81406">
    <property type="entry name" value="Mitochondrial cytochrome c oxidase subunit IV"/>
    <property type="match status" value="1"/>
</dbReference>
<comment type="pathway">
    <text evidence="10">Energy metabolism; oxidative phosphorylation.</text>
</comment>
<comment type="similarity">
    <text evidence="2 10">Belongs to the cytochrome c oxidase IV family.</text>
</comment>
<comment type="function">
    <text evidence="10">Component of the cytochrome c oxidase, the last enzyme in the mitochondrial electron transport chain which drives oxidative phosphorylation.</text>
</comment>
<protein>
    <recommendedName>
        <fullName evidence="10">Cytochrome c oxidase subunit 4</fullName>
    </recommendedName>
</protein>
<dbReference type="PANTHER" id="PTHR10707">
    <property type="entry name" value="CYTOCHROME C OXIDASE SUBUNIT IV"/>
    <property type="match status" value="1"/>
</dbReference>
<dbReference type="GO" id="GO:0045277">
    <property type="term" value="C:respiratory chain complex IV"/>
    <property type="evidence" value="ECO:0007669"/>
    <property type="project" value="InterPro"/>
</dbReference>
<evidence type="ECO:0000256" key="3">
    <source>
        <dbReference type="ARBA" id="ARBA00022692"/>
    </source>
</evidence>
<evidence type="ECO:0000256" key="10">
    <source>
        <dbReference type="RuleBase" id="RU367145"/>
    </source>
</evidence>
<keyword evidence="12" id="KW-1185">Reference proteome</keyword>
<dbReference type="FunFam" id="1.10.442.10:FF:000001">
    <property type="entry name" value="Cytochrome c oxidase subunit 4 isoform 1"/>
    <property type="match status" value="1"/>
</dbReference>
<dbReference type="InterPro" id="IPR004203">
    <property type="entry name" value="Cyt_c_oxidase_su4_fam"/>
</dbReference>
<dbReference type="Proteomes" id="UP000186922">
    <property type="component" value="Unassembled WGS sequence"/>
</dbReference>
<evidence type="ECO:0000313" key="11">
    <source>
        <dbReference type="EMBL" id="GAU88723.1"/>
    </source>
</evidence>
<dbReference type="PRINTS" id="PR01873">
    <property type="entry name" value="CYTCOXIDASE4"/>
</dbReference>
<keyword evidence="5" id="KW-0809">Transit peptide</keyword>
<dbReference type="AlphaFoldDB" id="A0A1D1UQS3"/>
<dbReference type="GO" id="GO:0005743">
    <property type="term" value="C:mitochondrial inner membrane"/>
    <property type="evidence" value="ECO:0007669"/>
    <property type="project" value="UniProtKB-SubCell"/>
</dbReference>